<organism evidence="5 6">
    <name type="scientific">Calidifontibacillus erzurumensis</name>
    <dbReference type="NCBI Taxonomy" id="2741433"/>
    <lineage>
        <taxon>Bacteria</taxon>
        <taxon>Bacillati</taxon>
        <taxon>Bacillota</taxon>
        <taxon>Bacilli</taxon>
        <taxon>Bacillales</taxon>
        <taxon>Bacillaceae</taxon>
        <taxon>Calidifontibacillus/Schinkia group</taxon>
        <taxon>Calidifontibacillus</taxon>
    </lineage>
</organism>
<dbReference type="Proteomes" id="UP000625804">
    <property type="component" value="Unassembled WGS sequence"/>
</dbReference>
<accession>A0A8J8GF24</accession>
<comment type="caution">
    <text evidence="5">The sequence shown here is derived from an EMBL/GenBank/DDBJ whole genome shotgun (WGS) entry which is preliminary data.</text>
</comment>
<dbReference type="Gene3D" id="3.90.550.10">
    <property type="entry name" value="Spore Coat Polysaccharide Biosynthesis Protein SpsA, Chain A"/>
    <property type="match status" value="1"/>
</dbReference>
<comment type="similarity">
    <text evidence="1">Belongs to the glycosyltransferase 2 family.</text>
</comment>
<sequence>MTKISIIVPIYNVEKYLRRCIESIQKQTLKDIQIILVNDGSKDNSLAICKEYGAVDERIVVIDQPNGGVSSARNAGLEVAKGEYIGFIDPDDWIEANMYESLYKQAKNIDADVCMCDYIIEKNGKSVPIKMNINKDNLEGEEIIKKIIANMIGSSNLNSGSQTIMGSVWRIIAKRDLLEKNQLKFKVGIPLMEDLLFCIEILLKSKKVGVNRGAYYHYLQHGHSAVASYRKNMLELQLKVYYFIQEILSKENIYPIVKERMDVRYVSMYLTAIANEARKENKKNIIDKVAYIKELCKDPLLKNILKEINTNGYTFRKKLILKAIKNEFSWFLYFYYSALLRLLKKQ</sequence>
<evidence type="ECO:0000313" key="5">
    <source>
        <dbReference type="EMBL" id="NSL52729.1"/>
    </source>
</evidence>
<dbReference type="CDD" id="cd00761">
    <property type="entry name" value="Glyco_tranf_GTA_type"/>
    <property type="match status" value="1"/>
</dbReference>
<dbReference type="InterPro" id="IPR029044">
    <property type="entry name" value="Nucleotide-diphossugar_trans"/>
</dbReference>
<dbReference type="EMBL" id="JABTTE010000020">
    <property type="protein sequence ID" value="NSL52729.1"/>
    <property type="molecule type" value="Genomic_DNA"/>
</dbReference>
<dbReference type="InterPro" id="IPR001173">
    <property type="entry name" value="Glyco_trans_2-like"/>
</dbReference>
<evidence type="ECO:0000256" key="2">
    <source>
        <dbReference type="ARBA" id="ARBA00022676"/>
    </source>
</evidence>
<gene>
    <name evidence="5" type="ORF">HR057_13305</name>
</gene>
<evidence type="ECO:0000256" key="1">
    <source>
        <dbReference type="ARBA" id="ARBA00006739"/>
    </source>
</evidence>
<proteinExistence type="inferred from homology"/>
<keyword evidence="2" id="KW-0328">Glycosyltransferase</keyword>
<reference evidence="5" key="1">
    <citation type="submission" date="2020-06" db="EMBL/GenBank/DDBJ databases">
        <title>A novel thermopfilic bacterium from Erzurum, Turkey.</title>
        <authorList>
            <person name="Adiguzel A."/>
            <person name="Ay H."/>
            <person name="Baltaci M.O."/>
        </authorList>
    </citation>
    <scope>NUCLEOTIDE SEQUENCE</scope>
    <source>
        <strain evidence="5">P2</strain>
    </source>
</reference>
<dbReference type="PANTHER" id="PTHR22916:SF51">
    <property type="entry name" value="GLYCOSYLTRANSFERASE EPSH-RELATED"/>
    <property type="match status" value="1"/>
</dbReference>
<dbReference type="SUPFAM" id="SSF53448">
    <property type="entry name" value="Nucleotide-diphospho-sugar transferases"/>
    <property type="match status" value="1"/>
</dbReference>
<keyword evidence="6" id="KW-1185">Reference proteome</keyword>
<name>A0A8J8GF24_9BACI</name>
<evidence type="ECO:0000313" key="6">
    <source>
        <dbReference type="Proteomes" id="UP000625804"/>
    </source>
</evidence>
<protein>
    <submittedName>
        <fullName evidence="5">Glycosyltransferase</fullName>
    </submittedName>
</protein>
<dbReference type="GO" id="GO:0016757">
    <property type="term" value="F:glycosyltransferase activity"/>
    <property type="evidence" value="ECO:0007669"/>
    <property type="project" value="UniProtKB-KW"/>
</dbReference>
<feature type="domain" description="Glycosyltransferase 2-like" evidence="4">
    <location>
        <begin position="5"/>
        <end position="124"/>
    </location>
</feature>
<evidence type="ECO:0000259" key="4">
    <source>
        <dbReference type="Pfam" id="PF00535"/>
    </source>
</evidence>
<dbReference type="PANTHER" id="PTHR22916">
    <property type="entry name" value="GLYCOSYLTRANSFERASE"/>
    <property type="match status" value="1"/>
</dbReference>
<dbReference type="Pfam" id="PF00535">
    <property type="entry name" value="Glycos_transf_2"/>
    <property type="match status" value="1"/>
</dbReference>
<evidence type="ECO:0000256" key="3">
    <source>
        <dbReference type="ARBA" id="ARBA00022679"/>
    </source>
</evidence>
<keyword evidence="3" id="KW-0808">Transferase</keyword>
<dbReference type="AlphaFoldDB" id="A0A8J8GF24"/>
<dbReference type="RefSeq" id="WP_173731932.1">
    <property type="nucleotide sequence ID" value="NZ_JABTTE010000020.1"/>
</dbReference>